<protein>
    <submittedName>
        <fullName evidence="1">Uncharacterized protein</fullName>
    </submittedName>
</protein>
<evidence type="ECO:0000313" key="1">
    <source>
        <dbReference type="EMBL" id="GIF19616.1"/>
    </source>
</evidence>
<organism evidence="1 2">
    <name type="scientific">Paractinoplanes tereljensis</name>
    <dbReference type="NCBI Taxonomy" id="571912"/>
    <lineage>
        <taxon>Bacteria</taxon>
        <taxon>Bacillati</taxon>
        <taxon>Actinomycetota</taxon>
        <taxon>Actinomycetes</taxon>
        <taxon>Micromonosporales</taxon>
        <taxon>Micromonosporaceae</taxon>
        <taxon>Paractinoplanes</taxon>
    </lineage>
</organism>
<dbReference type="AlphaFoldDB" id="A0A919NKG0"/>
<reference evidence="1" key="1">
    <citation type="submission" date="2021-01" db="EMBL/GenBank/DDBJ databases">
        <title>Whole genome shotgun sequence of Actinoplanes tereljensis NBRC 105297.</title>
        <authorList>
            <person name="Komaki H."/>
            <person name="Tamura T."/>
        </authorList>
    </citation>
    <scope>NUCLEOTIDE SEQUENCE</scope>
    <source>
        <strain evidence="1">NBRC 105297</strain>
    </source>
</reference>
<gene>
    <name evidence="1" type="ORF">Ate02nite_23460</name>
</gene>
<accession>A0A919NKG0</accession>
<dbReference type="Proteomes" id="UP000623608">
    <property type="component" value="Unassembled WGS sequence"/>
</dbReference>
<comment type="caution">
    <text evidence="1">The sequence shown here is derived from an EMBL/GenBank/DDBJ whole genome shotgun (WGS) entry which is preliminary data.</text>
</comment>
<dbReference type="RefSeq" id="WP_203803791.1">
    <property type="nucleotide sequence ID" value="NZ_BOMY01000016.1"/>
</dbReference>
<dbReference type="EMBL" id="BOMY01000016">
    <property type="protein sequence ID" value="GIF19616.1"/>
    <property type="molecule type" value="Genomic_DNA"/>
</dbReference>
<sequence>MSEMDRNPPVRPLRHGEVWTWTDCEQLPQAVFDGLSVQQIAAELMRTPGAVGAQLPRLVPDDAKIQRTTQALMDWLRRRLTENPEYDWQAILNSHSDGLYRLWSGTENDILSDGWDHRTALPEIVAKIQISEPAIAHHLIGLGLAADIGEIVDRLGATSGGSVDARARQLRAELAEAIYVLVVVRAGRPITSLHHSHEEAERAFRQIVEGAGTTESRPWVLRRKLDGRDAGQSWTPSASED</sequence>
<name>A0A919NKG0_9ACTN</name>
<keyword evidence="2" id="KW-1185">Reference proteome</keyword>
<proteinExistence type="predicted"/>
<evidence type="ECO:0000313" key="2">
    <source>
        <dbReference type="Proteomes" id="UP000623608"/>
    </source>
</evidence>